<comment type="caution">
    <text evidence="5">The sequence shown here is derived from an EMBL/GenBank/DDBJ whole genome shotgun (WGS) entry which is preliminary data.</text>
</comment>
<dbReference type="InterPro" id="IPR008978">
    <property type="entry name" value="HSP20-like_chaperone"/>
</dbReference>
<dbReference type="PROSITE" id="PS01031">
    <property type="entry name" value="SHSP"/>
    <property type="match status" value="1"/>
</dbReference>
<reference evidence="6" key="1">
    <citation type="submission" date="2017-09" db="EMBL/GenBank/DDBJ databases">
        <title>Depth-based differentiation of microbial function through sediment-hosted aquifers and enrichment of novel symbionts in the deep terrestrial subsurface.</title>
        <authorList>
            <person name="Probst A.J."/>
            <person name="Ladd B."/>
            <person name="Jarett J.K."/>
            <person name="Geller-Mcgrath D.E."/>
            <person name="Sieber C.M.K."/>
            <person name="Emerson J.B."/>
            <person name="Anantharaman K."/>
            <person name="Thomas B.C."/>
            <person name="Malmstrom R."/>
            <person name="Stieglmeier M."/>
            <person name="Klingl A."/>
            <person name="Woyke T."/>
            <person name="Ryan C.M."/>
            <person name="Banfield J.F."/>
        </authorList>
    </citation>
    <scope>NUCLEOTIDE SEQUENCE [LARGE SCALE GENOMIC DNA]</scope>
</reference>
<organism evidence="5 6">
    <name type="scientific">Candidatus Nealsonbacteria bacterium CG08_land_8_20_14_0_20_36_22</name>
    <dbReference type="NCBI Taxonomy" id="1974704"/>
    <lineage>
        <taxon>Bacteria</taxon>
        <taxon>Candidatus Nealsoniibacteriota</taxon>
    </lineage>
</organism>
<dbReference type="InterPro" id="IPR031107">
    <property type="entry name" value="Small_HSP"/>
</dbReference>
<dbReference type="Pfam" id="PF00011">
    <property type="entry name" value="HSP20"/>
    <property type="match status" value="1"/>
</dbReference>
<comment type="similarity">
    <text evidence="1 2">Belongs to the small heat shock protein (HSP20) family.</text>
</comment>
<evidence type="ECO:0000256" key="2">
    <source>
        <dbReference type="RuleBase" id="RU003616"/>
    </source>
</evidence>
<evidence type="ECO:0000313" key="5">
    <source>
        <dbReference type="EMBL" id="PIS39944.1"/>
    </source>
</evidence>
<proteinExistence type="inferred from homology"/>
<name>A0A2H0YN65_9BACT</name>
<gene>
    <name evidence="5" type="ORF">COT32_02345</name>
</gene>
<evidence type="ECO:0000256" key="1">
    <source>
        <dbReference type="PROSITE-ProRule" id="PRU00285"/>
    </source>
</evidence>
<evidence type="ECO:0000313" key="6">
    <source>
        <dbReference type="Proteomes" id="UP000231472"/>
    </source>
</evidence>
<feature type="compositionally biased region" description="Basic and acidic residues" evidence="3">
    <location>
        <begin position="15"/>
        <end position="28"/>
    </location>
</feature>
<evidence type="ECO:0000259" key="4">
    <source>
        <dbReference type="PROSITE" id="PS01031"/>
    </source>
</evidence>
<dbReference type="EMBL" id="PEYC01000048">
    <property type="protein sequence ID" value="PIS39944.1"/>
    <property type="molecule type" value="Genomic_DNA"/>
</dbReference>
<feature type="region of interest" description="Disordered" evidence="3">
    <location>
        <begin position="15"/>
        <end position="51"/>
    </location>
</feature>
<dbReference type="CDD" id="cd06464">
    <property type="entry name" value="ACD_sHsps-like"/>
    <property type="match status" value="1"/>
</dbReference>
<dbReference type="SUPFAM" id="SSF49764">
    <property type="entry name" value="HSP20-like chaperones"/>
    <property type="match status" value="1"/>
</dbReference>
<sequence>MSNFFEKLKKGMVLEETPEKEVAKEEKKPRKKLKKEPNKEPEKEPKKEKIKVEKELSKKDFAKKENFSIANLGEPEGELTIDVFETNEDIIIQSAIAGVEPENLDITVENDMVTIKGSRGKQLIQETQNYFRQECFWGKFSKEIILPVETDNSRAKAIIKNGILTIKIPKIKKVKIKKLVVEE</sequence>
<feature type="domain" description="SHSP" evidence="4">
    <location>
        <begin position="72"/>
        <end position="183"/>
    </location>
</feature>
<evidence type="ECO:0000256" key="3">
    <source>
        <dbReference type="SAM" id="MobiDB-lite"/>
    </source>
</evidence>
<feature type="compositionally biased region" description="Basic and acidic residues" evidence="3">
    <location>
        <begin position="35"/>
        <end position="51"/>
    </location>
</feature>
<dbReference type="Proteomes" id="UP000231472">
    <property type="component" value="Unassembled WGS sequence"/>
</dbReference>
<protein>
    <recommendedName>
        <fullName evidence="4">SHSP domain-containing protein</fullName>
    </recommendedName>
</protein>
<dbReference type="AlphaFoldDB" id="A0A2H0YN65"/>
<dbReference type="Gene3D" id="2.60.40.790">
    <property type="match status" value="1"/>
</dbReference>
<dbReference type="InterPro" id="IPR002068">
    <property type="entry name" value="A-crystallin/Hsp20_dom"/>
</dbReference>
<accession>A0A2H0YN65</accession>
<dbReference type="PANTHER" id="PTHR11527">
    <property type="entry name" value="HEAT-SHOCK PROTEIN 20 FAMILY MEMBER"/>
    <property type="match status" value="1"/>
</dbReference>